<dbReference type="Gene3D" id="3.30.450.40">
    <property type="match status" value="1"/>
</dbReference>
<gene>
    <name evidence="2" type="ORF">CCAX7_64670</name>
</gene>
<evidence type="ECO:0000313" key="3">
    <source>
        <dbReference type="Proteomes" id="UP000287394"/>
    </source>
</evidence>
<keyword evidence="3" id="KW-1185">Reference proteome</keyword>
<dbReference type="InterPro" id="IPR036890">
    <property type="entry name" value="HATPase_C_sf"/>
</dbReference>
<dbReference type="Pfam" id="PF13185">
    <property type="entry name" value="GAF_2"/>
    <property type="match status" value="1"/>
</dbReference>
<dbReference type="RefSeq" id="WP_245992481.1">
    <property type="nucleotide sequence ID" value="NZ_AP025739.1"/>
</dbReference>
<accession>A0A402CQK4</accession>
<dbReference type="KEGG" id="ccot:CCAX7_64670"/>
<evidence type="ECO:0000313" key="2">
    <source>
        <dbReference type="EMBL" id="BDI34416.1"/>
    </source>
</evidence>
<protein>
    <recommendedName>
        <fullName evidence="1">GAF domain-containing protein</fullName>
    </recommendedName>
</protein>
<reference evidence="2 3" key="1">
    <citation type="journal article" date="2019" name="Int. J. Syst. Evol. Microbiol.">
        <title>Capsulimonas corticalis gen. nov., sp. nov., an aerobic capsulated bacterium, of a novel bacterial order, Capsulimonadales ord. nov., of the class Armatimonadia of the phylum Armatimonadetes.</title>
        <authorList>
            <person name="Li J."/>
            <person name="Kudo C."/>
            <person name="Tonouchi A."/>
        </authorList>
    </citation>
    <scope>NUCLEOTIDE SEQUENCE [LARGE SCALE GENOMIC DNA]</scope>
    <source>
        <strain evidence="2 3">AX-7</strain>
    </source>
</reference>
<dbReference type="Pfam" id="PF13581">
    <property type="entry name" value="HATPase_c_2"/>
    <property type="match status" value="1"/>
</dbReference>
<organism evidence="2 3">
    <name type="scientific">Capsulimonas corticalis</name>
    <dbReference type="NCBI Taxonomy" id="2219043"/>
    <lineage>
        <taxon>Bacteria</taxon>
        <taxon>Bacillati</taxon>
        <taxon>Armatimonadota</taxon>
        <taxon>Armatimonadia</taxon>
        <taxon>Capsulimonadales</taxon>
        <taxon>Capsulimonadaceae</taxon>
        <taxon>Capsulimonas</taxon>
    </lineage>
</organism>
<sequence length="349" mass="37395">MNETVRRQSILIATQHEIAHAERELDAVLSIVTRRAQELSEADGAVVEMADGDEMVYRSASGSAAQQIGMRLSRHTSLSGRCVGESRVLSCEDSETDPRVNREACRKVGLRSMVVVPLQFLGQTIGVLKVYSSRPNAFGDAVLPLLEMMVSLIVAAMSAVSEAEARKALSISEARQQTLLRDVLASVTEGKLRLCSCADDLPEPLTPFGQPVTLAERMGLCELRNLAQEAARFAGHPESRQSDIATAASEAGMNAMVHGGGGVARVFTGANGIVRIRVEDHGSGIAMENLPKATLARGFSTKATLGHGLKMMLETSDRLYLLTGPSGTTVVIEQEENPPLPAWLADAFE</sequence>
<dbReference type="SUPFAM" id="SSF55781">
    <property type="entry name" value="GAF domain-like"/>
    <property type="match status" value="1"/>
</dbReference>
<feature type="domain" description="GAF" evidence="1">
    <location>
        <begin position="24"/>
        <end position="166"/>
    </location>
</feature>
<name>A0A402CQK4_9BACT</name>
<proteinExistence type="predicted"/>
<dbReference type="SUPFAM" id="SSF55874">
    <property type="entry name" value="ATPase domain of HSP90 chaperone/DNA topoisomerase II/histidine kinase"/>
    <property type="match status" value="1"/>
</dbReference>
<dbReference type="Gene3D" id="3.30.565.10">
    <property type="entry name" value="Histidine kinase-like ATPase, C-terminal domain"/>
    <property type="match status" value="1"/>
</dbReference>
<evidence type="ECO:0000259" key="1">
    <source>
        <dbReference type="SMART" id="SM00065"/>
    </source>
</evidence>
<dbReference type="SMART" id="SM00065">
    <property type="entry name" value="GAF"/>
    <property type="match status" value="1"/>
</dbReference>
<dbReference type="EMBL" id="AP025739">
    <property type="protein sequence ID" value="BDI34416.1"/>
    <property type="molecule type" value="Genomic_DNA"/>
</dbReference>
<dbReference type="InterPro" id="IPR029016">
    <property type="entry name" value="GAF-like_dom_sf"/>
</dbReference>
<dbReference type="InterPro" id="IPR003018">
    <property type="entry name" value="GAF"/>
</dbReference>
<dbReference type="Proteomes" id="UP000287394">
    <property type="component" value="Chromosome"/>
</dbReference>
<dbReference type="InterPro" id="IPR003594">
    <property type="entry name" value="HATPase_dom"/>
</dbReference>
<dbReference type="AlphaFoldDB" id="A0A402CQK4"/>